<sequence length="343" mass="38418">MLPTVLVVGGTGAQGTAVVQLLSESRRYAVKVPTRSTTSPQAKALMDLENVSLVEADVFNENDLMRLFTEINMCFINTNGFAVGEKNEIYWSIRMHNIARFCGVKHFVYSSLEYGSKKAGFDPKYRCSHLEGKAKVADFLASQSTNPMNWSVICSGPYMETLSDPFKPRKDENGSYVFEFPLADGAIPFICLKDLAAYALWMFDNPEKCRGLNLAIATQHASGEDVAKAFTSVTGKPARYEDVDLEEYLTKAWKELPNGAETKIGVNFVPNEPTLMTYRENFRGFWNVFRASGGNEGLLTRDYQQLDKILPTRIKTVAEWMEKSGYTGKPQSVLKDRAERIAD</sequence>
<protein>
    <submittedName>
        <fullName evidence="1">Uncharacterized protein</fullName>
    </submittedName>
</protein>
<keyword evidence="2" id="KW-1185">Reference proteome</keyword>
<comment type="caution">
    <text evidence="1">The sequence shown here is derived from an EMBL/GenBank/DDBJ whole genome shotgun (WGS) entry which is preliminary data.</text>
</comment>
<evidence type="ECO:0000313" key="1">
    <source>
        <dbReference type="EMBL" id="KAK9235505.1"/>
    </source>
</evidence>
<dbReference type="EMBL" id="MU971413">
    <property type="protein sequence ID" value="KAK9235505.1"/>
    <property type="molecule type" value="Genomic_DNA"/>
</dbReference>
<proteinExistence type="predicted"/>
<reference evidence="2" key="1">
    <citation type="journal article" date="2024" name="Front. Bioeng. Biotechnol.">
        <title>Genome-scale model development and genomic sequencing of the oleaginous clade Lipomyces.</title>
        <authorList>
            <person name="Czajka J.J."/>
            <person name="Han Y."/>
            <person name="Kim J."/>
            <person name="Mondo S.J."/>
            <person name="Hofstad B.A."/>
            <person name="Robles A."/>
            <person name="Haridas S."/>
            <person name="Riley R."/>
            <person name="LaButti K."/>
            <person name="Pangilinan J."/>
            <person name="Andreopoulos W."/>
            <person name="Lipzen A."/>
            <person name="Yan J."/>
            <person name="Wang M."/>
            <person name="Ng V."/>
            <person name="Grigoriev I.V."/>
            <person name="Spatafora J.W."/>
            <person name="Magnuson J.K."/>
            <person name="Baker S.E."/>
            <person name="Pomraning K.R."/>
        </authorList>
    </citation>
    <scope>NUCLEOTIDE SEQUENCE [LARGE SCALE GENOMIC DNA]</scope>
    <source>
        <strain evidence="2">CBS 7786</strain>
    </source>
</reference>
<accession>A0ACC3SW33</accession>
<organism evidence="1 2">
    <name type="scientific">Lipomyces kononenkoae</name>
    <name type="common">Yeast</name>
    <dbReference type="NCBI Taxonomy" id="34357"/>
    <lineage>
        <taxon>Eukaryota</taxon>
        <taxon>Fungi</taxon>
        <taxon>Dikarya</taxon>
        <taxon>Ascomycota</taxon>
        <taxon>Saccharomycotina</taxon>
        <taxon>Lipomycetes</taxon>
        <taxon>Lipomycetales</taxon>
        <taxon>Lipomycetaceae</taxon>
        <taxon>Lipomyces</taxon>
    </lineage>
</organism>
<dbReference type="Proteomes" id="UP001433508">
    <property type="component" value="Unassembled WGS sequence"/>
</dbReference>
<gene>
    <name evidence="1" type="ORF">V1525DRAFT_260610</name>
</gene>
<name>A0ACC3SW33_LIPKO</name>
<evidence type="ECO:0000313" key="2">
    <source>
        <dbReference type="Proteomes" id="UP001433508"/>
    </source>
</evidence>